<proteinExistence type="predicted"/>
<dbReference type="InterPro" id="IPR016795">
    <property type="entry name" value="UCP021697"/>
</dbReference>
<feature type="region of interest" description="Disordered" evidence="1">
    <location>
        <begin position="1"/>
        <end position="25"/>
    </location>
</feature>
<gene>
    <name evidence="2" type="ORF">J2S35_000232</name>
</gene>
<dbReference type="AlphaFoldDB" id="A0AAE4C5P4"/>
<dbReference type="EMBL" id="JAVDUI010000001">
    <property type="protein sequence ID" value="MDR6891292.1"/>
    <property type="molecule type" value="Genomic_DNA"/>
</dbReference>
<name>A0AAE4C5P4_9MICC</name>
<comment type="caution">
    <text evidence="2">The sequence shown here is derived from an EMBL/GenBank/DDBJ whole genome shotgun (WGS) entry which is preliminary data.</text>
</comment>
<accession>A0AAE4C5P4</accession>
<dbReference type="Proteomes" id="UP001247307">
    <property type="component" value="Unassembled WGS sequence"/>
</dbReference>
<sequence length="150" mass="15942">MSLERSDVGGWLNGPPVDESSWPGKRLGLPQNGSGSVASLGRRALGLLIDWIACSVIAQVFWQDSTTAPLIVFIVEQVLLVGLFGTSLGHRAVGVHVAAAPSSSVLTRQPFFVRAAVRSLLLSLFIPAAVMDTDLRGLNDRAAGLIVLRR</sequence>
<reference evidence="2" key="1">
    <citation type="submission" date="2023-07" db="EMBL/GenBank/DDBJ databases">
        <title>Sequencing the genomes of 1000 actinobacteria strains.</title>
        <authorList>
            <person name="Klenk H.-P."/>
        </authorList>
    </citation>
    <scope>NUCLEOTIDE SEQUENCE</scope>
    <source>
        <strain evidence="2">DSM 13988</strain>
    </source>
</reference>
<evidence type="ECO:0000313" key="2">
    <source>
        <dbReference type="EMBL" id="MDR6891292.1"/>
    </source>
</evidence>
<protein>
    <submittedName>
        <fullName evidence="2">RDD family membrane protein YckC</fullName>
    </submittedName>
</protein>
<dbReference type="PIRSF" id="PIRSF021697">
    <property type="entry name" value="UCP021697"/>
    <property type="match status" value="1"/>
</dbReference>
<evidence type="ECO:0000256" key="1">
    <source>
        <dbReference type="SAM" id="MobiDB-lite"/>
    </source>
</evidence>
<keyword evidence="3" id="KW-1185">Reference proteome</keyword>
<evidence type="ECO:0000313" key="3">
    <source>
        <dbReference type="Proteomes" id="UP001247307"/>
    </source>
</evidence>
<organism evidence="2 3">
    <name type="scientific">Falsarthrobacter nasiphocae</name>
    <dbReference type="NCBI Taxonomy" id="189863"/>
    <lineage>
        <taxon>Bacteria</taxon>
        <taxon>Bacillati</taxon>
        <taxon>Actinomycetota</taxon>
        <taxon>Actinomycetes</taxon>
        <taxon>Micrococcales</taxon>
        <taxon>Micrococcaceae</taxon>
        <taxon>Falsarthrobacter</taxon>
    </lineage>
</organism>
<dbReference type="RefSeq" id="WP_309848910.1">
    <property type="nucleotide sequence ID" value="NZ_JAVDUI010000001.1"/>
</dbReference>